<sequence length="291" mass="31794">MKTILFTLLALCTQLASAAISVVDDSGRRVSLARPAQRVISMSPHVTELLFAAGGGARIAGAMNYSDYPEAARKIPLIGSNSQIDLERVIAMKPDLLIVWQSGNTARQLAQLQSLGIPVFHSEPRTFEVVADSVVRFGRLLGTEAAASAAAAHFRSQVAALRARYGNRPPVTVFYQAWDDPLYTLNGDQIASDAIRLCGGKNIFEHLKTIAPQVGIEAVVQRDPEAIVGGELYTPQDRGLSIWRPYHGMTAVRRNNLFTLDEELLTRAGPRIVHGAARLCERLETARARRK</sequence>
<dbReference type="PANTHER" id="PTHR30535:SF34">
    <property type="entry name" value="MOLYBDATE-BINDING PROTEIN MOLA"/>
    <property type="match status" value="1"/>
</dbReference>
<dbReference type="SUPFAM" id="SSF53807">
    <property type="entry name" value="Helical backbone' metal receptor"/>
    <property type="match status" value="1"/>
</dbReference>
<dbReference type="Gene3D" id="3.40.50.1980">
    <property type="entry name" value="Nitrogenase molybdenum iron protein domain"/>
    <property type="match status" value="2"/>
</dbReference>
<dbReference type="Pfam" id="PF01497">
    <property type="entry name" value="Peripla_BP_2"/>
    <property type="match status" value="1"/>
</dbReference>
<gene>
    <name evidence="4" type="ORF">ACFPN5_21735</name>
</gene>
<feature type="domain" description="Fe/B12 periplasmic-binding" evidence="3">
    <location>
        <begin position="38"/>
        <end position="287"/>
    </location>
</feature>
<evidence type="ECO:0000256" key="2">
    <source>
        <dbReference type="SAM" id="SignalP"/>
    </source>
</evidence>
<dbReference type="PANTHER" id="PTHR30535">
    <property type="entry name" value="VITAMIN B12-BINDING PROTEIN"/>
    <property type="match status" value="1"/>
</dbReference>
<proteinExistence type="predicted"/>
<dbReference type="Proteomes" id="UP001596050">
    <property type="component" value="Unassembled WGS sequence"/>
</dbReference>
<reference evidence="5" key="1">
    <citation type="journal article" date="2019" name="Int. J. Syst. Evol. Microbiol.">
        <title>The Global Catalogue of Microorganisms (GCM) 10K type strain sequencing project: providing services to taxonomists for standard genome sequencing and annotation.</title>
        <authorList>
            <consortium name="The Broad Institute Genomics Platform"/>
            <consortium name="The Broad Institute Genome Sequencing Center for Infectious Disease"/>
            <person name="Wu L."/>
            <person name="Ma J."/>
        </authorList>
    </citation>
    <scope>NUCLEOTIDE SEQUENCE [LARGE SCALE GENOMIC DNA]</scope>
    <source>
        <strain evidence="5">KACC 12649</strain>
    </source>
</reference>
<protein>
    <submittedName>
        <fullName evidence="4">Cobalamin-binding protein</fullName>
    </submittedName>
</protein>
<name>A0ABW0L9K5_9BURK</name>
<evidence type="ECO:0000256" key="1">
    <source>
        <dbReference type="ARBA" id="ARBA00022729"/>
    </source>
</evidence>
<feature type="signal peptide" evidence="2">
    <location>
        <begin position="1"/>
        <end position="18"/>
    </location>
</feature>
<dbReference type="PROSITE" id="PS50983">
    <property type="entry name" value="FE_B12_PBP"/>
    <property type="match status" value="1"/>
</dbReference>
<dbReference type="CDD" id="cd01144">
    <property type="entry name" value="BtuF"/>
    <property type="match status" value="1"/>
</dbReference>
<dbReference type="InterPro" id="IPR050902">
    <property type="entry name" value="ABC_Transporter_SBP"/>
</dbReference>
<organism evidence="4 5">
    <name type="scientific">Massilia niabensis</name>
    <dbReference type="NCBI Taxonomy" id="544910"/>
    <lineage>
        <taxon>Bacteria</taxon>
        <taxon>Pseudomonadati</taxon>
        <taxon>Pseudomonadota</taxon>
        <taxon>Betaproteobacteria</taxon>
        <taxon>Burkholderiales</taxon>
        <taxon>Oxalobacteraceae</taxon>
        <taxon>Telluria group</taxon>
        <taxon>Massilia</taxon>
    </lineage>
</organism>
<accession>A0ABW0L9K5</accession>
<evidence type="ECO:0000313" key="4">
    <source>
        <dbReference type="EMBL" id="MFC5462434.1"/>
    </source>
</evidence>
<dbReference type="EMBL" id="JBHSMU010000016">
    <property type="protein sequence ID" value="MFC5462434.1"/>
    <property type="molecule type" value="Genomic_DNA"/>
</dbReference>
<keyword evidence="5" id="KW-1185">Reference proteome</keyword>
<dbReference type="InterPro" id="IPR002491">
    <property type="entry name" value="ABC_transptr_periplasmic_BD"/>
</dbReference>
<dbReference type="InterPro" id="IPR054828">
    <property type="entry name" value="Vit_B12_bind_prot"/>
</dbReference>
<dbReference type="RefSeq" id="WP_379785921.1">
    <property type="nucleotide sequence ID" value="NZ_JBHSMU010000016.1"/>
</dbReference>
<feature type="chain" id="PRO_5046596108" evidence="2">
    <location>
        <begin position="19"/>
        <end position="291"/>
    </location>
</feature>
<evidence type="ECO:0000259" key="3">
    <source>
        <dbReference type="PROSITE" id="PS50983"/>
    </source>
</evidence>
<comment type="caution">
    <text evidence="4">The sequence shown here is derived from an EMBL/GenBank/DDBJ whole genome shotgun (WGS) entry which is preliminary data.</text>
</comment>
<keyword evidence="1 2" id="KW-0732">Signal</keyword>
<evidence type="ECO:0000313" key="5">
    <source>
        <dbReference type="Proteomes" id="UP001596050"/>
    </source>
</evidence>
<dbReference type="NCBIfam" id="NF038402">
    <property type="entry name" value="TroA_like"/>
    <property type="match status" value="1"/>
</dbReference>